<name>M1VVL1_CLAP2</name>
<dbReference type="EMBL" id="CAGA01000016">
    <property type="protein sequence ID" value="CCE29712.1"/>
    <property type="molecule type" value="Genomic_DNA"/>
</dbReference>
<evidence type="ECO:0000313" key="1">
    <source>
        <dbReference type="EMBL" id="CCE29712.1"/>
    </source>
</evidence>
<dbReference type="OrthoDB" id="5153534at2759"/>
<proteinExistence type="predicted"/>
<comment type="caution">
    <text evidence="1">The sequence shown here is derived from an EMBL/GenBank/DDBJ whole genome shotgun (WGS) entry which is preliminary data.</text>
</comment>
<accession>M1VVL1</accession>
<sequence length="248" mass="28618">MDRSRYWKLKSTRFHEYNLEERTVTGADLFRIRYYKTMTEASKALRVPYKRLRSRVQGHQPVKANGGQTRRERSILSKVPLTPSVIRIFSKARKTGHSLALNGITATREMRLIEEKALARTNRHAQTAVIGKLGPLSMRDARLRVAKYQYSRRAAQKEEKERIFKRNTRQEMVSLCRWVAKVRLKAYLDNTFYISQHYDLLREMCAAEKAAAEDSAALDSAFLEDPAVTAAKAHKLSYNVSHNANVML</sequence>
<organism evidence="1 2">
    <name type="scientific">Claviceps purpurea (strain 20.1)</name>
    <name type="common">Ergot fungus</name>
    <name type="synonym">Sphacelia segetum</name>
    <dbReference type="NCBI Taxonomy" id="1111077"/>
    <lineage>
        <taxon>Eukaryota</taxon>
        <taxon>Fungi</taxon>
        <taxon>Dikarya</taxon>
        <taxon>Ascomycota</taxon>
        <taxon>Pezizomycotina</taxon>
        <taxon>Sordariomycetes</taxon>
        <taxon>Hypocreomycetidae</taxon>
        <taxon>Hypocreales</taxon>
        <taxon>Clavicipitaceae</taxon>
        <taxon>Claviceps</taxon>
    </lineage>
</organism>
<dbReference type="Proteomes" id="UP000016801">
    <property type="component" value="Unassembled WGS sequence"/>
</dbReference>
<keyword evidence="2" id="KW-1185">Reference proteome</keyword>
<reference evidence="1 2" key="1">
    <citation type="journal article" date="2013" name="PLoS Genet.">
        <title>Plant-symbiotic fungi as chemical engineers: Multi-genome analysis of the Clavicipitaceae reveals dynamics of alkaloid loci.</title>
        <authorList>
            <person name="Schardl C.L."/>
            <person name="Young C.A."/>
            <person name="Hesse U."/>
            <person name="Amyotte S.G."/>
            <person name="Andreeva K."/>
            <person name="Calie P.J."/>
            <person name="Fleetwood D.J."/>
            <person name="Haws D.C."/>
            <person name="Moore N."/>
            <person name="Oeser B."/>
            <person name="Panaccione D.G."/>
            <person name="Schweri K.K."/>
            <person name="Voisey C.R."/>
            <person name="Farman M.L."/>
            <person name="Jaromczyk J.W."/>
            <person name="Roe B.A."/>
            <person name="O'Sullivan D.M."/>
            <person name="Scott B."/>
            <person name="Tudzynski P."/>
            <person name="An Z."/>
            <person name="Arnaoudova E.G."/>
            <person name="Bullock C.T."/>
            <person name="Charlton N.D."/>
            <person name="Chen L."/>
            <person name="Cox M."/>
            <person name="Dinkins R.D."/>
            <person name="Florea S."/>
            <person name="Glenn A.E."/>
            <person name="Gordon A."/>
            <person name="Gueldener U."/>
            <person name="Harris D.R."/>
            <person name="Hollin W."/>
            <person name="Jaromczyk J."/>
            <person name="Johnson R.D."/>
            <person name="Khan A.K."/>
            <person name="Leistner E."/>
            <person name="Leuchtmann A."/>
            <person name="Li C."/>
            <person name="Liu J."/>
            <person name="Liu J."/>
            <person name="Liu M."/>
            <person name="Mace W."/>
            <person name="Machado C."/>
            <person name="Nagabhyru P."/>
            <person name="Pan J."/>
            <person name="Schmid J."/>
            <person name="Sugawara K."/>
            <person name="Steiner U."/>
            <person name="Takach J.E."/>
            <person name="Tanaka E."/>
            <person name="Webb J.S."/>
            <person name="Wilson E.V."/>
            <person name="Wiseman J.L."/>
            <person name="Yoshida R."/>
            <person name="Zeng Z."/>
        </authorList>
    </citation>
    <scope>NUCLEOTIDE SEQUENCE [LARGE SCALE GENOMIC DNA]</scope>
    <source>
        <strain evidence="1 2">20.1</strain>
    </source>
</reference>
<protein>
    <submittedName>
        <fullName evidence="1">Uncharacterized protein</fullName>
    </submittedName>
</protein>
<dbReference type="AlphaFoldDB" id="M1VVL1"/>
<evidence type="ECO:0000313" key="2">
    <source>
        <dbReference type="Proteomes" id="UP000016801"/>
    </source>
</evidence>
<gene>
    <name evidence="1" type="ORF">CPUR_03559</name>
</gene>
<dbReference type="HOGENOM" id="CLU_1120067_0_0_1"/>
<dbReference type="VEuPathDB" id="FungiDB:CPUR_03559"/>